<dbReference type="GO" id="GO:0005847">
    <property type="term" value="C:mRNA cleavage and polyadenylation specificity factor complex"/>
    <property type="evidence" value="ECO:0007669"/>
    <property type="project" value="TreeGrafter"/>
</dbReference>
<evidence type="ECO:0000256" key="5">
    <source>
        <dbReference type="SAM" id="MobiDB-lite"/>
    </source>
</evidence>
<feature type="compositionally biased region" description="Polar residues" evidence="5">
    <location>
        <begin position="206"/>
        <end position="222"/>
    </location>
</feature>
<sequence length="450" mass="50689">MSIAGFDTPAEIPPGNEDNEENTEEVAENNGGSQGDGDKNDGQHLFDDDSSSDDDMMVTIGEIKKNAPFQKQTGPVSKVDMDGEPEHDGKVIYDLDLAAMEEKPWQKPGADVTDYFNYGFTEETWNLYCERQRKLRSEYGTQKEINRVIMAGINLNSTQINIPNLNMSGGRHLVNLAGPERPQKANKMIYDLSKPPTDTLLRPSDSEPSSPDATSTSIQILNFNKPPESFVAPGSNTPMAVPSDGPPGVDGPPGDDTVAPFDVSVPPPNFNPNVPPPNIGGGMMNMPPPMFNAPPMHVSAGFGQGPTQYSNRPPPLMGRQFPPPGGFDEERAPRYRRERDDSEDDGRRRRRRHSRSASPKRRKEERDYERDRDRDRDREKRSKRSRDDRERRRSRDRDDSYDKDKKRSRKHERERSRERSSRRTERSEPRGYDSSIEAPPGIDDLPPGTD</sequence>
<feature type="compositionally biased region" description="Basic and acidic residues" evidence="5">
    <location>
        <begin position="36"/>
        <end position="47"/>
    </location>
</feature>
<organism evidence="8 10">
    <name type="scientific">Bursaphelenchus xylophilus</name>
    <name type="common">Pinewood nematode worm</name>
    <name type="synonym">Aphelenchoides xylophilus</name>
    <dbReference type="NCBI Taxonomy" id="6326"/>
    <lineage>
        <taxon>Eukaryota</taxon>
        <taxon>Metazoa</taxon>
        <taxon>Ecdysozoa</taxon>
        <taxon>Nematoda</taxon>
        <taxon>Chromadorea</taxon>
        <taxon>Rhabditida</taxon>
        <taxon>Tylenchina</taxon>
        <taxon>Tylenchomorpha</taxon>
        <taxon>Aphelenchoidea</taxon>
        <taxon>Aphelenchoididae</taxon>
        <taxon>Bursaphelenchus</taxon>
    </lineage>
</organism>
<feature type="compositionally biased region" description="Pro residues" evidence="5">
    <location>
        <begin position="265"/>
        <end position="278"/>
    </location>
</feature>
<evidence type="ECO:0000313" key="10">
    <source>
        <dbReference type="WBParaSite" id="BXY_0040500.1"/>
    </source>
</evidence>
<evidence type="ECO:0000313" key="9">
    <source>
        <dbReference type="Proteomes" id="UP000659654"/>
    </source>
</evidence>
<name>A0A1I7RI76_BURXY</name>
<evidence type="ECO:0000256" key="2">
    <source>
        <dbReference type="ARBA" id="ARBA00007459"/>
    </source>
</evidence>
<feature type="compositionally biased region" description="Basic and acidic residues" evidence="5">
    <location>
        <begin position="328"/>
        <end position="340"/>
    </location>
</feature>
<dbReference type="InterPro" id="IPR051187">
    <property type="entry name" value="Pre-mRNA_3'-end_processing_reg"/>
</dbReference>
<protein>
    <submittedName>
        <fullName evidence="7">(pine wood nematode) hypothetical protein</fullName>
    </submittedName>
    <submittedName>
        <fullName evidence="10">Pre-mRNA 3'-end-processing factor FIP1</fullName>
    </submittedName>
</protein>
<dbReference type="InterPro" id="IPR007854">
    <property type="entry name" value="Fip1_dom"/>
</dbReference>
<feature type="region of interest" description="Disordered" evidence="5">
    <location>
        <begin position="193"/>
        <end position="450"/>
    </location>
</feature>
<dbReference type="WBParaSite" id="BXY_0040500.1">
    <property type="protein sequence ID" value="BXY_0040500.1"/>
    <property type="gene ID" value="BXY_0040500"/>
</dbReference>
<evidence type="ECO:0000313" key="8">
    <source>
        <dbReference type="Proteomes" id="UP000095284"/>
    </source>
</evidence>
<keyword evidence="9" id="KW-1185">Reference proteome</keyword>
<evidence type="ECO:0000256" key="1">
    <source>
        <dbReference type="ARBA" id="ARBA00004123"/>
    </source>
</evidence>
<dbReference type="EMBL" id="CAJFDI010000004">
    <property type="protein sequence ID" value="CAD5225818.1"/>
    <property type="molecule type" value="Genomic_DNA"/>
</dbReference>
<dbReference type="PANTHER" id="PTHR13484">
    <property type="entry name" value="FIP1-LIKE 1 PROTEIN"/>
    <property type="match status" value="1"/>
</dbReference>
<feature type="compositionally biased region" description="Low complexity" evidence="5">
    <location>
        <begin position="252"/>
        <end position="264"/>
    </location>
</feature>
<proteinExistence type="inferred from homology"/>
<accession>A0A1I7RI76</accession>
<evidence type="ECO:0000259" key="6">
    <source>
        <dbReference type="Pfam" id="PF05182"/>
    </source>
</evidence>
<dbReference type="eggNOG" id="KOG1049">
    <property type="taxonomic scope" value="Eukaryota"/>
</dbReference>
<dbReference type="AlphaFoldDB" id="A0A1I7RI76"/>
<feature type="compositionally biased region" description="Acidic residues" evidence="5">
    <location>
        <begin position="17"/>
        <end position="27"/>
    </location>
</feature>
<feature type="region of interest" description="Disordered" evidence="5">
    <location>
        <begin position="1"/>
        <end position="85"/>
    </location>
</feature>
<dbReference type="EMBL" id="CAJFCV020000004">
    <property type="protein sequence ID" value="CAG9115103.1"/>
    <property type="molecule type" value="Genomic_DNA"/>
</dbReference>
<feature type="compositionally biased region" description="Pro residues" evidence="5">
    <location>
        <begin position="312"/>
        <end position="325"/>
    </location>
</feature>
<feature type="domain" description="Pre-mRNA polyadenylation factor Fip1" evidence="6">
    <location>
        <begin position="94"/>
        <end position="136"/>
    </location>
</feature>
<keyword evidence="4" id="KW-0539">Nucleus</keyword>
<dbReference type="Proteomes" id="UP000582659">
    <property type="component" value="Unassembled WGS sequence"/>
</dbReference>
<gene>
    <name evidence="7" type="ORF">BXYJ_LOCUS8735</name>
</gene>
<dbReference type="OrthoDB" id="1917198at2759"/>
<comment type="subcellular location">
    <subcellularLocation>
        <location evidence="1">Nucleus</location>
    </subcellularLocation>
</comment>
<evidence type="ECO:0000256" key="3">
    <source>
        <dbReference type="ARBA" id="ARBA00022664"/>
    </source>
</evidence>
<reference evidence="10" key="1">
    <citation type="submission" date="2016-11" db="UniProtKB">
        <authorList>
            <consortium name="WormBaseParasite"/>
        </authorList>
    </citation>
    <scope>IDENTIFICATION</scope>
</reference>
<dbReference type="Proteomes" id="UP000095284">
    <property type="component" value="Unplaced"/>
</dbReference>
<dbReference type="Proteomes" id="UP000659654">
    <property type="component" value="Unassembled WGS sequence"/>
</dbReference>
<evidence type="ECO:0000256" key="4">
    <source>
        <dbReference type="ARBA" id="ARBA00023242"/>
    </source>
</evidence>
<dbReference type="GO" id="GO:0006397">
    <property type="term" value="P:mRNA processing"/>
    <property type="evidence" value="ECO:0007669"/>
    <property type="project" value="UniProtKB-KW"/>
</dbReference>
<feature type="compositionally biased region" description="Basic and acidic residues" evidence="5">
    <location>
        <begin position="362"/>
        <end position="431"/>
    </location>
</feature>
<feature type="compositionally biased region" description="Basic residues" evidence="5">
    <location>
        <begin position="348"/>
        <end position="361"/>
    </location>
</feature>
<reference evidence="7" key="2">
    <citation type="submission" date="2020-09" db="EMBL/GenBank/DDBJ databases">
        <authorList>
            <person name="Kikuchi T."/>
        </authorList>
    </citation>
    <scope>NUCLEOTIDE SEQUENCE</scope>
    <source>
        <strain evidence="7">Ka4C1</strain>
    </source>
</reference>
<keyword evidence="3" id="KW-0507">mRNA processing</keyword>
<comment type="similarity">
    <text evidence="2">Belongs to the FIP1 family.</text>
</comment>
<evidence type="ECO:0000313" key="7">
    <source>
        <dbReference type="EMBL" id="CAD5225818.1"/>
    </source>
</evidence>
<dbReference type="SMR" id="A0A1I7RI76"/>
<dbReference type="Pfam" id="PF05182">
    <property type="entry name" value="Fip1"/>
    <property type="match status" value="1"/>
</dbReference>
<dbReference type="PANTHER" id="PTHR13484:SF0">
    <property type="entry name" value="PRE-MRNA 3'-END-PROCESSING FACTOR FIP1"/>
    <property type="match status" value="1"/>
</dbReference>